<feature type="region of interest" description="Disordered" evidence="2">
    <location>
        <begin position="248"/>
        <end position="306"/>
    </location>
</feature>
<evidence type="ECO:0000256" key="1">
    <source>
        <dbReference type="SAM" id="Coils"/>
    </source>
</evidence>
<feature type="compositionally biased region" description="Acidic residues" evidence="2">
    <location>
        <begin position="285"/>
        <end position="299"/>
    </location>
</feature>
<protein>
    <submittedName>
        <fullName evidence="3">Uncharacterized protein</fullName>
    </submittedName>
</protein>
<name>A0A9P8SZP6_9ASCO</name>
<proteinExistence type="predicted"/>
<feature type="coiled-coil region" evidence="1">
    <location>
        <begin position="162"/>
        <end position="189"/>
    </location>
</feature>
<dbReference type="AlphaFoldDB" id="A0A9P8SZP6"/>
<dbReference type="Proteomes" id="UP000769157">
    <property type="component" value="Unassembled WGS sequence"/>
</dbReference>
<gene>
    <name evidence="3" type="ORF">OGAPHI_007285</name>
</gene>
<keyword evidence="1" id="KW-0175">Coiled coil</keyword>
<evidence type="ECO:0000256" key="2">
    <source>
        <dbReference type="SAM" id="MobiDB-lite"/>
    </source>
</evidence>
<reference evidence="3" key="2">
    <citation type="submission" date="2021-01" db="EMBL/GenBank/DDBJ databases">
        <authorList>
            <person name="Schikora-Tamarit M.A."/>
        </authorList>
    </citation>
    <scope>NUCLEOTIDE SEQUENCE</scope>
    <source>
        <strain evidence="3">CBS6075</strain>
    </source>
</reference>
<reference evidence="3" key="1">
    <citation type="journal article" date="2021" name="Open Biol.">
        <title>Shared evolutionary footprints suggest mitochondrial oxidative damage underlies multiple complex I losses in fungi.</title>
        <authorList>
            <person name="Schikora-Tamarit M.A."/>
            <person name="Marcet-Houben M."/>
            <person name="Nosek J."/>
            <person name="Gabaldon T."/>
        </authorList>
    </citation>
    <scope>NUCLEOTIDE SEQUENCE</scope>
    <source>
        <strain evidence="3">CBS6075</strain>
    </source>
</reference>
<dbReference type="GeneID" id="70239249"/>
<comment type="caution">
    <text evidence="3">The sequence shown here is derived from an EMBL/GenBank/DDBJ whole genome shotgun (WGS) entry which is preliminary data.</text>
</comment>
<sequence length="306" mass="35433">MSSRTLFSDYNGQKCYTLIESDAQQEKQVTETDDGVSRFLNHESLDGLGTATELKFTATFVCNEGRETYRGGFSSANHSSVGFLEALDHGIWTQWVKSLFVRGEFDLDYSFKVLDNGQGKKLVVTRDLPKNPGKVLFEMDCELADGDFFDVGEDLAVKYEQELELRRRIRELTRQNQQLQLDFEACQKINQDHVNSSKRLQDQIAKVVVPMFNEQKKLIRESLPERKFVPFESIRQDNQISWQRPEAPIEFEFDESRKSEYEREIEHVSPRKRKRTTTEIKQEPVDDSDETDVTVDDDSTISTNSD</sequence>
<dbReference type="EMBL" id="JAEUBE010000511">
    <property type="protein sequence ID" value="KAH3660080.1"/>
    <property type="molecule type" value="Genomic_DNA"/>
</dbReference>
<organism evidence="3 4">
    <name type="scientific">Ogataea philodendri</name>
    <dbReference type="NCBI Taxonomy" id="1378263"/>
    <lineage>
        <taxon>Eukaryota</taxon>
        <taxon>Fungi</taxon>
        <taxon>Dikarya</taxon>
        <taxon>Ascomycota</taxon>
        <taxon>Saccharomycotina</taxon>
        <taxon>Pichiomycetes</taxon>
        <taxon>Pichiales</taxon>
        <taxon>Pichiaceae</taxon>
        <taxon>Ogataea</taxon>
    </lineage>
</organism>
<accession>A0A9P8SZP6</accession>
<evidence type="ECO:0000313" key="4">
    <source>
        <dbReference type="Proteomes" id="UP000769157"/>
    </source>
</evidence>
<keyword evidence="4" id="KW-1185">Reference proteome</keyword>
<dbReference type="SUPFAM" id="SSF58022">
    <property type="entry name" value="XRCC4, C-terminal oligomerization domain"/>
    <property type="match status" value="1"/>
</dbReference>
<evidence type="ECO:0000313" key="3">
    <source>
        <dbReference type="EMBL" id="KAH3660080.1"/>
    </source>
</evidence>
<dbReference type="RefSeq" id="XP_046057791.1">
    <property type="nucleotide sequence ID" value="XM_046208664.1"/>
</dbReference>
<feature type="compositionally biased region" description="Basic and acidic residues" evidence="2">
    <location>
        <begin position="254"/>
        <end position="269"/>
    </location>
</feature>
<dbReference type="OrthoDB" id="3990812at2759"/>